<accession>W6U0X5</accession>
<dbReference type="CTD" id="36346084"/>
<protein>
    <submittedName>
        <fullName evidence="1">Uncharacterized protein</fullName>
    </submittedName>
</protein>
<dbReference type="RefSeq" id="XP_024345966.1">
    <property type="nucleotide sequence ID" value="XM_024499618.1"/>
</dbReference>
<organism evidence="1 2">
    <name type="scientific">Echinococcus granulosus</name>
    <name type="common">Hydatid tapeworm</name>
    <dbReference type="NCBI Taxonomy" id="6210"/>
    <lineage>
        <taxon>Eukaryota</taxon>
        <taxon>Metazoa</taxon>
        <taxon>Spiralia</taxon>
        <taxon>Lophotrochozoa</taxon>
        <taxon>Platyhelminthes</taxon>
        <taxon>Cestoda</taxon>
        <taxon>Eucestoda</taxon>
        <taxon>Cyclophyllidea</taxon>
        <taxon>Taeniidae</taxon>
        <taxon>Echinococcus</taxon>
        <taxon>Echinococcus granulosus group</taxon>
    </lineage>
</organism>
<gene>
    <name evidence="1" type="ORF">EGR_10369</name>
</gene>
<dbReference type="GeneID" id="36346084"/>
<sequence length="68" mass="7476">MLLESFNHSSAASKVITDVVVIMMMEVEVTQQYYMAGNTAHLTPSNVVLSHDLSEISESSCKQSTLKI</sequence>
<comment type="caution">
    <text evidence="1">The sequence shown here is derived from an EMBL/GenBank/DDBJ whole genome shotgun (WGS) entry which is preliminary data.</text>
</comment>
<dbReference type="AlphaFoldDB" id="W6U0X5"/>
<dbReference type="KEGG" id="egl:EGR_10369"/>
<keyword evidence="2" id="KW-1185">Reference proteome</keyword>
<dbReference type="EMBL" id="APAU02000213">
    <property type="protein sequence ID" value="EUB54770.1"/>
    <property type="molecule type" value="Genomic_DNA"/>
</dbReference>
<evidence type="ECO:0000313" key="2">
    <source>
        <dbReference type="Proteomes" id="UP000019149"/>
    </source>
</evidence>
<reference evidence="1 2" key="1">
    <citation type="journal article" date="2013" name="Nat. Genet.">
        <title>The genome of the hydatid tapeworm Echinococcus granulosus.</title>
        <authorList>
            <person name="Zheng H."/>
            <person name="Zhang W."/>
            <person name="Zhang L."/>
            <person name="Zhang Z."/>
            <person name="Li J."/>
            <person name="Lu G."/>
            <person name="Zhu Y."/>
            <person name="Wang Y."/>
            <person name="Huang Y."/>
            <person name="Liu J."/>
            <person name="Kang H."/>
            <person name="Chen J."/>
            <person name="Wang L."/>
            <person name="Chen A."/>
            <person name="Yu S."/>
            <person name="Gao Z."/>
            <person name="Jin L."/>
            <person name="Gu W."/>
            <person name="Wang Z."/>
            <person name="Zhao L."/>
            <person name="Shi B."/>
            <person name="Wen H."/>
            <person name="Lin R."/>
            <person name="Jones M.K."/>
            <person name="Brejova B."/>
            <person name="Vinar T."/>
            <person name="Zhao G."/>
            <person name="McManus D.P."/>
            <person name="Chen Z."/>
            <person name="Zhou Y."/>
            <person name="Wang S."/>
        </authorList>
    </citation>
    <scope>NUCLEOTIDE SEQUENCE [LARGE SCALE GENOMIC DNA]</scope>
</reference>
<evidence type="ECO:0000313" key="1">
    <source>
        <dbReference type="EMBL" id="EUB54770.1"/>
    </source>
</evidence>
<dbReference type="Proteomes" id="UP000019149">
    <property type="component" value="Unassembled WGS sequence"/>
</dbReference>
<proteinExistence type="predicted"/>
<name>W6U0X5_ECHGR</name>